<comment type="pathway">
    <text evidence="1 6">Carbohydrate biosynthesis; dTDP-L-rhamnose biosynthesis.</text>
</comment>
<dbReference type="InterPro" id="IPR005913">
    <property type="entry name" value="dTDP_dehydrorham_reduct"/>
</dbReference>
<evidence type="ECO:0000256" key="5">
    <source>
        <dbReference type="ARBA" id="ARBA00048200"/>
    </source>
</evidence>
<dbReference type="SUPFAM" id="SSF51735">
    <property type="entry name" value="NAD(P)-binding Rossmann-fold domains"/>
    <property type="match status" value="1"/>
</dbReference>
<dbReference type="GO" id="GO:0005829">
    <property type="term" value="C:cytosol"/>
    <property type="evidence" value="ECO:0007669"/>
    <property type="project" value="TreeGrafter"/>
</dbReference>
<dbReference type="EC" id="1.1.1.133" evidence="3 6"/>
<comment type="caution">
    <text evidence="8">The sequence shown here is derived from an EMBL/GenBank/DDBJ whole genome shotgun (WGS) entry which is preliminary data.</text>
</comment>
<dbReference type="Gene3D" id="3.90.25.10">
    <property type="entry name" value="UDP-galactose 4-epimerase, domain 1"/>
    <property type="match status" value="1"/>
</dbReference>
<dbReference type="UniPathway" id="UPA00124"/>
<dbReference type="EMBL" id="RCZP01000057">
    <property type="protein sequence ID" value="TPG44228.1"/>
    <property type="molecule type" value="Genomic_DNA"/>
</dbReference>
<gene>
    <name evidence="8" type="primary">rfbD</name>
    <name evidence="8" type="ORF">EAH89_27830</name>
</gene>
<evidence type="ECO:0000259" key="7">
    <source>
        <dbReference type="Pfam" id="PF04321"/>
    </source>
</evidence>
<reference evidence="8 9" key="1">
    <citation type="journal article" date="2019" name="Environ. Microbiol.">
        <title>Species interactions and distinct microbial communities in high Arctic permafrost affected cryosols are associated with the CH4 and CO2 gas fluxes.</title>
        <authorList>
            <person name="Altshuler I."/>
            <person name="Hamel J."/>
            <person name="Turney S."/>
            <person name="Magnuson E."/>
            <person name="Levesque R."/>
            <person name="Greer C."/>
            <person name="Whyte L.G."/>
        </authorList>
    </citation>
    <scope>NUCLEOTIDE SEQUENCE [LARGE SCALE GENOMIC DNA]</scope>
    <source>
        <strain evidence="8 9">S9.3B</strain>
    </source>
</reference>
<organism evidence="8 9">
    <name type="scientific">Muricoccus nepalensis</name>
    <dbReference type="NCBI Taxonomy" id="1854500"/>
    <lineage>
        <taxon>Bacteria</taxon>
        <taxon>Pseudomonadati</taxon>
        <taxon>Pseudomonadota</taxon>
        <taxon>Alphaproteobacteria</taxon>
        <taxon>Acetobacterales</taxon>
        <taxon>Roseomonadaceae</taxon>
        <taxon>Muricoccus</taxon>
    </lineage>
</organism>
<dbReference type="Proteomes" id="UP000317078">
    <property type="component" value="Unassembled WGS sequence"/>
</dbReference>
<dbReference type="RefSeq" id="WP_140886991.1">
    <property type="nucleotide sequence ID" value="NZ_RCZP01000057.1"/>
</dbReference>
<proteinExistence type="inferred from homology"/>
<dbReference type="AlphaFoldDB" id="A0A502F236"/>
<keyword evidence="6 8" id="KW-0560">Oxidoreductase</keyword>
<dbReference type="GO" id="GO:0019305">
    <property type="term" value="P:dTDP-rhamnose biosynthetic process"/>
    <property type="evidence" value="ECO:0007669"/>
    <property type="project" value="UniProtKB-UniPathway"/>
</dbReference>
<sequence length="304" mass="31863">MRVLVAGRTGQLATELLHRLPRDGHAVTALEAPELDVTDRESILRAMEAARPDVVVNAAAYTAVDRAESQPDLAFAVNAIGAGMLAAASAARGLPFLQLSTDYVFAGQGGAPYDEDAEPAPLGVYGASKFAGERAALVTNPRTLVLRTAWLCSPHGGNFVKTMLRLAGERDEIAVVADQQGAPTLADDLADAIARLLPRLAAAPEGDPAFGVFHLTGAPHATWHGFAAAILEGAAARGRTVPRLRAITTAEYPTPAPRPPDARLNCDRILRVHGIAAADWRHSLPRLLDALIGPAGNPNAKDTA</sequence>
<dbReference type="InterPro" id="IPR036291">
    <property type="entry name" value="NAD(P)-bd_dom_sf"/>
</dbReference>
<dbReference type="Gene3D" id="3.40.50.720">
    <property type="entry name" value="NAD(P)-binding Rossmann-like Domain"/>
    <property type="match status" value="1"/>
</dbReference>
<dbReference type="PANTHER" id="PTHR10491:SF4">
    <property type="entry name" value="METHIONINE ADENOSYLTRANSFERASE 2 SUBUNIT BETA"/>
    <property type="match status" value="1"/>
</dbReference>
<dbReference type="InterPro" id="IPR029903">
    <property type="entry name" value="RmlD-like-bd"/>
</dbReference>
<evidence type="ECO:0000256" key="4">
    <source>
        <dbReference type="ARBA" id="ARBA00017099"/>
    </source>
</evidence>
<protein>
    <recommendedName>
        <fullName evidence="4 6">dTDP-4-dehydrorhamnose reductase</fullName>
        <ecNumber evidence="3 6">1.1.1.133</ecNumber>
    </recommendedName>
</protein>
<comment type="similarity">
    <text evidence="2 6">Belongs to the dTDP-4-dehydrorhamnose reductase family.</text>
</comment>
<evidence type="ECO:0000256" key="3">
    <source>
        <dbReference type="ARBA" id="ARBA00012929"/>
    </source>
</evidence>
<evidence type="ECO:0000313" key="9">
    <source>
        <dbReference type="Proteomes" id="UP000317078"/>
    </source>
</evidence>
<comment type="function">
    <text evidence="6">Catalyzes the reduction of dTDP-6-deoxy-L-lyxo-4-hexulose to yield dTDP-L-rhamnose.</text>
</comment>
<keyword evidence="9" id="KW-1185">Reference proteome</keyword>
<dbReference type="OrthoDB" id="9803892at2"/>
<feature type="domain" description="RmlD-like substrate binding" evidence="7">
    <location>
        <begin position="1"/>
        <end position="290"/>
    </location>
</feature>
<dbReference type="Pfam" id="PF04321">
    <property type="entry name" value="RmlD_sub_bind"/>
    <property type="match status" value="1"/>
</dbReference>
<evidence type="ECO:0000256" key="2">
    <source>
        <dbReference type="ARBA" id="ARBA00010944"/>
    </source>
</evidence>
<accession>A0A502F236</accession>
<dbReference type="PANTHER" id="PTHR10491">
    <property type="entry name" value="DTDP-4-DEHYDRORHAMNOSE REDUCTASE"/>
    <property type="match status" value="1"/>
</dbReference>
<dbReference type="NCBIfam" id="TIGR01214">
    <property type="entry name" value="rmlD"/>
    <property type="match status" value="1"/>
</dbReference>
<comment type="cofactor">
    <cofactor evidence="6">
        <name>Mg(2+)</name>
        <dbReference type="ChEBI" id="CHEBI:18420"/>
    </cofactor>
    <text evidence="6">Binds 1 Mg(2+) ion per monomer.</text>
</comment>
<dbReference type="GO" id="GO:0008831">
    <property type="term" value="F:dTDP-4-dehydrorhamnose reductase activity"/>
    <property type="evidence" value="ECO:0007669"/>
    <property type="project" value="UniProtKB-EC"/>
</dbReference>
<evidence type="ECO:0000256" key="1">
    <source>
        <dbReference type="ARBA" id="ARBA00004781"/>
    </source>
</evidence>
<name>A0A502F236_9PROT</name>
<evidence type="ECO:0000256" key="6">
    <source>
        <dbReference type="RuleBase" id="RU364082"/>
    </source>
</evidence>
<comment type="catalytic activity">
    <reaction evidence="5 6">
        <text>dTDP-beta-L-rhamnose + NADP(+) = dTDP-4-dehydro-beta-L-rhamnose + NADPH + H(+)</text>
        <dbReference type="Rhea" id="RHEA:21796"/>
        <dbReference type="ChEBI" id="CHEBI:15378"/>
        <dbReference type="ChEBI" id="CHEBI:57510"/>
        <dbReference type="ChEBI" id="CHEBI:57783"/>
        <dbReference type="ChEBI" id="CHEBI:58349"/>
        <dbReference type="ChEBI" id="CHEBI:62830"/>
        <dbReference type="EC" id="1.1.1.133"/>
    </reaction>
</comment>
<evidence type="ECO:0000313" key="8">
    <source>
        <dbReference type="EMBL" id="TPG44228.1"/>
    </source>
</evidence>
<dbReference type="CDD" id="cd05254">
    <property type="entry name" value="dTDP_HR_like_SDR_e"/>
    <property type="match status" value="1"/>
</dbReference>
<keyword evidence="6" id="KW-0521">NADP</keyword>